<dbReference type="PANTHER" id="PTHR30250:SF21">
    <property type="entry name" value="LIPID II FLIPPASE MURJ"/>
    <property type="match status" value="1"/>
</dbReference>
<dbReference type="EMBL" id="WBZC01000022">
    <property type="protein sequence ID" value="KAB3535296.1"/>
    <property type="molecule type" value="Genomic_DNA"/>
</dbReference>
<evidence type="ECO:0000256" key="1">
    <source>
        <dbReference type="ARBA" id="ARBA00004651"/>
    </source>
</evidence>
<feature type="transmembrane region" description="Helical" evidence="6">
    <location>
        <begin position="417"/>
        <end position="437"/>
    </location>
</feature>
<evidence type="ECO:0000256" key="3">
    <source>
        <dbReference type="ARBA" id="ARBA00022692"/>
    </source>
</evidence>
<feature type="transmembrane region" description="Helical" evidence="6">
    <location>
        <begin position="7"/>
        <end position="27"/>
    </location>
</feature>
<dbReference type="GO" id="GO:0005886">
    <property type="term" value="C:plasma membrane"/>
    <property type="evidence" value="ECO:0007669"/>
    <property type="project" value="UniProtKB-SubCell"/>
</dbReference>
<comment type="subcellular location">
    <subcellularLocation>
        <location evidence="1">Cell membrane</location>
        <topology evidence="1">Multi-pass membrane protein</topology>
    </subcellularLocation>
</comment>
<comment type="caution">
    <text evidence="7">The sequence shown here is derived from an EMBL/GenBank/DDBJ whole genome shotgun (WGS) entry which is preliminary data.</text>
</comment>
<dbReference type="Proteomes" id="UP000432715">
    <property type="component" value="Unassembled WGS sequence"/>
</dbReference>
<evidence type="ECO:0000313" key="7">
    <source>
        <dbReference type="EMBL" id="KAB3535296.1"/>
    </source>
</evidence>
<feature type="transmembrane region" description="Helical" evidence="6">
    <location>
        <begin position="235"/>
        <end position="255"/>
    </location>
</feature>
<dbReference type="InterPro" id="IPR050833">
    <property type="entry name" value="Poly_Biosynth_Transport"/>
</dbReference>
<name>A0A6I0F9R7_9FIRM</name>
<feature type="transmembrane region" description="Helical" evidence="6">
    <location>
        <begin position="87"/>
        <end position="105"/>
    </location>
</feature>
<feature type="transmembrane region" description="Helical" evidence="6">
    <location>
        <begin position="287"/>
        <end position="308"/>
    </location>
</feature>
<dbReference type="PANTHER" id="PTHR30250">
    <property type="entry name" value="PST FAMILY PREDICTED COLANIC ACID TRANSPORTER"/>
    <property type="match status" value="1"/>
</dbReference>
<keyword evidence="2" id="KW-1003">Cell membrane</keyword>
<dbReference type="PIRSF" id="PIRSF038958">
    <property type="entry name" value="PG_synth_SpoVB"/>
    <property type="match status" value="1"/>
</dbReference>
<evidence type="ECO:0000313" key="8">
    <source>
        <dbReference type="Proteomes" id="UP000432715"/>
    </source>
</evidence>
<feature type="transmembrane region" description="Helical" evidence="6">
    <location>
        <begin position="477"/>
        <end position="503"/>
    </location>
</feature>
<feature type="transmembrane region" description="Helical" evidence="6">
    <location>
        <begin position="362"/>
        <end position="383"/>
    </location>
</feature>
<keyword evidence="8" id="KW-1185">Reference proteome</keyword>
<dbReference type="InterPro" id="IPR024923">
    <property type="entry name" value="PG_synth_SpoVB"/>
</dbReference>
<keyword evidence="5 6" id="KW-0472">Membrane</keyword>
<reference evidence="7 8" key="1">
    <citation type="submission" date="2019-10" db="EMBL/GenBank/DDBJ databases">
        <title>Alkaliphilus serpentinus sp. nov. and Alkaliphilus pronyensis sp. nov., two novel anaerobic alkaliphilic species isolated from the serpentinized-hosted hydrothermal field of the Prony Bay (New Caledonia).</title>
        <authorList>
            <person name="Postec A."/>
        </authorList>
    </citation>
    <scope>NUCLEOTIDE SEQUENCE [LARGE SCALE GENOMIC DNA]</scope>
    <source>
        <strain evidence="7 8">LacV</strain>
    </source>
</reference>
<feature type="transmembrane region" description="Helical" evidence="6">
    <location>
        <begin position="329"/>
        <end position="350"/>
    </location>
</feature>
<evidence type="ECO:0000256" key="5">
    <source>
        <dbReference type="ARBA" id="ARBA00023136"/>
    </source>
</evidence>
<protein>
    <submittedName>
        <fullName evidence="7">Polysaccharide biosynthesis protein</fullName>
    </submittedName>
</protein>
<dbReference type="RefSeq" id="WP_151860858.1">
    <property type="nucleotide sequence ID" value="NZ_WBZC01000022.1"/>
</dbReference>
<proteinExistence type="predicted"/>
<feature type="transmembrane region" description="Helical" evidence="6">
    <location>
        <begin position="120"/>
        <end position="144"/>
    </location>
</feature>
<evidence type="ECO:0000256" key="2">
    <source>
        <dbReference type="ARBA" id="ARBA00022475"/>
    </source>
</evidence>
<keyword evidence="4 6" id="KW-1133">Transmembrane helix</keyword>
<accession>A0A6I0F9R7</accession>
<sequence>MTNNKLIKGALILAIAGLIAKFMGIFFKIPLQRLIHDEGMGIYGLPYPIYTVLLTISIIGFPSAISKLISEKMAVGNYLAANRIFKVAFFMLLCIGLATSLFIYFNVNRIIAILNWPQETYYSIIALAFAPFFVSIMSAFRGYFQGLQLMTPTAISQIVEQMGRVFFGVGLAYLFIAKGTGFAAGAASFGATIGGFLGTIVLILYYLKYRKRTRVSSIGIAKVNIDNTCSIIKKLLWIAFPITIGGILASVMGLIDSIIVHSRLIETGYTAEAATILYGRLTGKAVTLMNVPLTLSMAMTASLVPAISESFSRGSLNELRKKAALGIKITVMLALPSAIGLSILSNQIIHLLWGKGELGGDILRVLACNVLFISVAQTTTAILQGIGNVYLPVRNLIIGVIVKWIVSNLLLMTYLNIIGTVIGTMMGYIIIMLLNCFELKRLIGFKIKILDSIIKPLFAALTMGIIVYLVFKLTLHYLAIEYIATILSILAGLVYYLAITYIIDGNLLQV</sequence>
<dbReference type="OrthoDB" id="9775950at2"/>
<organism evidence="7 8">
    <name type="scientific">Alkaliphilus pronyensis</name>
    <dbReference type="NCBI Taxonomy" id="1482732"/>
    <lineage>
        <taxon>Bacteria</taxon>
        <taxon>Bacillati</taxon>
        <taxon>Bacillota</taxon>
        <taxon>Clostridia</taxon>
        <taxon>Peptostreptococcales</taxon>
        <taxon>Natronincolaceae</taxon>
        <taxon>Alkaliphilus</taxon>
    </lineage>
</organism>
<feature type="transmembrane region" description="Helical" evidence="6">
    <location>
        <begin position="189"/>
        <end position="207"/>
    </location>
</feature>
<keyword evidence="3 6" id="KW-0812">Transmembrane</keyword>
<feature type="transmembrane region" description="Helical" evidence="6">
    <location>
        <begin position="165"/>
        <end position="183"/>
    </location>
</feature>
<gene>
    <name evidence="7" type="ORF">F8154_06810</name>
</gene>
<dbReference type="CDD" id="cd13124">
    <property type="entry name" value="MATE_SpoVB_like"/>
    <property type="match status" value="1"/>
</dbReference>
<evidence type="ECO:0000256" key="4">
    <source>
        <dbReference type="ARBA" id="ARBA00022989"/>
    </source>
</evidence>
<dbReference type="AlphaFoldDB" id="A0A6I0F9R7"/>
<feature type="transmembrane region" description="Helical" evidence="6">
    <location>
        <begin position="47"/>
        <end position="66"/>
    </location>
</feature>
<evidence type="ECO:0000256" key="6">
    <source>
        <dbReference type="SAM" id="Phobius"/>
    </source>
</evidence>
<dbReference type="InterPro" id="IPR002797">
    <property type="entry name" value="Polysacc_synth"/>
</dbReference>
<feature type="transmembrane region" description="Helical" evidence="6">
    <location>
        <begin position="449"/>
        <end position="471"/>
    </location>
</feature>
<dbReference type="Pfam" id="PF01943">
    <property type="entry name" value="Polysacc_synt"/>
    <property type="match status" value="1"/>
</dbReference>